<dbReference type="NCBIfam" id="TIGR01167">
    <property type="entry name" value="LPXTG_anchor"/>
    <property type="match status" value="1"/>
</dbReference>
<dbReference type="AlphaFoldDB" id="A0A1S2P070"/>
<evidence type="ECO:0000256" key="2">
    <source>
        <dbReference type="SAM" id="Phobius"/>
    </source>
</evidence>
<evidence type="ECO:0008006" key="5">
    <source>
        <dbReference type="Google" id="ProtNLM"/>
    </source>
</evidence>
<accession>A0A1S2P070</accession>
<comment type="caution">
    <text evidence="3">The sequence shown here is derived from an EMBL/GenBank/DDBJ whole genome shotgun (WGS) entry which is preliminary data.</text>
</comment>
<feature type="region of interest" description="Disordered" evidence="1">
    <location>
        <begin position="296"/>
        <end position="339"/>
    </location>
</feature>
<proteinExistence type="predicted"/>
<sequence>MTTRTEAGPAPIPAPRRRNPWLNAALALACTGALTFTGLASLQGTAYAAKGRRCDQMYNLNGNTAADESLPWNSGVDVRNQADWDSYDFDAPRQALAGLTLPDDPVAQRKILSTITKPYKKYPANSRERVLAQWRDYLKKNANNPNRKYTNFEDWLRDGWILPNNNNKRGNAFERKAVSDLGLLGPDWLCQEDVKVLDENGKPVMYKGKPLVRRYDAVNYKTNEFVEFKAGGGRDTNQDFANKAFLEDPQRSNARLIYVNGEKKANATSDYLKNLADEVSKDSEGRPRVVGYEHISTGEPDFQRGPYSAADPNLSTGDEPAPEGGAAQVIDGSEDTPGEMAGEQQLINEEDIDGEGIHGPGGVDFSTLSLSYVGKPVRGRNLDYAYSAAQVDESAGLGYGGKQKAQLISDAFFTWLALTPDKFWVNLNPDQPDKVMDPTFGKTDAGRVLLQADLQMKHDYARDLDPRQGIGQQLMDAIRRAGLPCGSVERNWIVPKPAQVRADSNGLYILSAPLQVNSVAAVVKTPTPNSCALSAAQRLTYQTLVRQLVVPDIEKKINTAPQYADLRRVYSARVAAEYVRQADTQAATDYRPIINSNNVAKWPLRGANRTWTPRQTWEEYYKSFTQGDYSYPCGQKICVLGGVDFSKAPKHNISSTQFKVEHKNLPSSTKTAAKAMAPNADNSHLLLMGGGGRQSSGGGGGGGGQSPTPTPTHSTPPSGQPSAPASHTPGPGHSNPAPGTPGPSTPPEKNGGGLAATGTEASALAGIAAVLLAAGAALVWWRRRRTDG</sequence>
<keyword evidence="2" id="KW-0472">Membrane</keyword>
<evidence type="ECO:0000313" key="3">
    <source>
        <dbReference type="EMBL" id="OIJ87117.1"/>
    </source>
</evidence>
<dbReference type="Proteomes" id="UP000179642">
    <property type="component" value="Unassembled WGS sequence"/>
</dbReference>
<dbReference type="RefSeq" id="WP_071386413.1">
    <property type="nucleotide sequence ID" value="NZ_MLYO01000117.1"/>
</dbReference>
<feature type="region of interest" description="Disordered" evidence="1">
    <location>
        <begin position="682"/>
        <end position="757"/>
    </location>
</feature>
<evidence type="ECO:0000256" key="1">
    <source>
        <dbReference type="SAM" id="MobiDB-lite"/>
    </source>
</evidence>
<feature type="compositionally biased region" description="Low complexity" evidence="1">
    <location>
        <begin position="711"/>
        <end position="722"/>
    </location>
</feature>
<gene>
    <name evidence="3" type="ORF">BIV23_42920</name>
</gene>
<organism evidence="3 4">
    <name type="scientific">Streptomyces monashensis</name>
    <dbReference type="NCBI Taxonomy" id="1678012"/>
    <lineage>
        <taxon>Bacteria</taxon>
        <taxon>Bacillati</taxon>
        <taxon>Actinomycetota</taxon>
        <taxon>Actinomycetes</taxon>
        <taxon>Kitasatosporales</taxon>
        <taxon>Streptomycetaceae</taxon>
        <taxon>Streptomyces</taxon>
    </lineage>
</organism>
<evidence type="ECO:0000313" key="4">
    <source>
        <dbReference type="Proteomes" id="UP000179642"/>
    </source>
</evidence>
<name>A0A1S2P070_9ACTN</name>
<dbReference type="PROSITE" id="PS51257">
    <property type="entry name" value="PROKAR_LIPOPROTEIN"/>
    <property type="match status" value="1"/>
</dbReference>
<keyword evidence="2" id="KW-1133">Transmembrane helix</keyword>
<keyword evidence="4" id="KW-1185">Reference proteome</keyword>
<reference evidence="3 4" key="1">
    <citation type="submission" date="2016-10" db="EMBL/GenBank/DDBJ databases">
        <title>Genome sequence of Streptomyces sp. MUSC 1.</title>
        <authorList>
            <person name="Lee L.-H."/>
            <person name="Ser H.-L."/>
            <person name="Law J.W.-F."/>
        </authorList>
    </citation>
    <scope>NUCLEOTIDE SEQUENCE [LARGE SCALE GENOMIC DNA]</scope>
    <source>
        <strain evidence="3 4">MUSC 1</strain>
    </source>
</reference>
<keyword evidence="2" id="KW-0812">Transmembrane</keyword>
<dbReference type="EMBL" id="MLYO01000117">
    <property type="protein sequence ID" value="OIJ87117.1"/>
    <property type="molecule type" value="Genomic_DNA"/>
</dbReference>
<protein>
    <recommendedName>
        <fullName evidence="5">Gram-positive cocci surface proteins LPxTG domain-containing protein</fullName>
    </recommendedName>
</protein>
<feature type="compositionally biased region" description="Gly residues" evidence="1">
    <location>
        <begin position="688"/>
        <end position="705"/>
    </location>
</feature>
<dbReference type="OrthoDB" id="4818302at2"/>
<feature type="transmembrane region" description="Helical" evidence="2">
    <location>
        <begin position="763"/>
        <end position="781"/>
    </location>
</feature>